<dbReference type="RefSeq" id="WP_004805090.1">
    <property type="nucleotide sequence ID" value="NZ_CP116394.1"/>
</dbReference>
<dbReference type="GO" id="GO:0005975">
    <property type="term" value="P:carbohydrate metabolic process"/>
    <property type="evidence" value="ECO:0007669"/>
    <property type="project" value="UniProtKB-ARBA"/>
</dbReference>
<dbReference type="Gene3D" id="2.60.40.10">
    <property type="entry name" value="Immunoglobulins"/>
    <property type="match status" value="2"/>
</dbReference>
<dbReference type="InterPro" id="IPR048052">
    <property type="entry name" value="FM1-like"/>
</dbReference>
<protein>
    <submittedName>
        <fullName evidence="5">SpaH/EbpB family LPXTG-anchored major pilin</fullName>
    </submittedName>
</protein>
<dbReference type="Proteomes" id="UP001211044">
    <property type="component" value="Chromosome"/>
</dbReference>
<feature type="region of interest" description="Disordered" evidence="1">
    <location>
        <begin position="304"/>
        <end position="340"/>
    </location>
</feature>
<keyword evidence="3" id="KW-0732">Signal</keyword>
<evidence type="ECO:0000259" key="4">
    <source>
        <dbReference type="Pfam" id="PF16555"/>
    </source>
</evidence>
<evidence type="ECO:0000256" key="1">
    <source>
        <dbReference type="SAM" id="MobiDB-lite"/>
    </source>
</evidence>
<dbReference type="EMBL" id="CP116394">
    <property type="protein sequence ID" value="WCE45207.1"/>
    <property type="molecule type" value="Genomic_DNA"/>
</dbReference>
<name>A0AB38XLU8_9ACTO</name>
<evidence type="ECO:0000256" key="2">
    <source>
        <dbReference type="SAM" id="Phobius"/>
    </source>
</evidence>
<keyword evidence="2" id="KW-0472">Membrane</keyword>
<accession>A0AB38XLU8</accession>
<evidence type="ECO:0000256" key="3">
    <source>
        <dbReference type="SAM" id="SignalP"/>
    </source>
</evidence>
<dbReference type="Pfam" id="PF16555">
    <property type="entry name" value="GramPos_pilinD1"/>
    <property type="match status" value="1"/>
</dbReference>
<evidence type="ECO:0000313" key="5">
    <source>
        <dbReference type="EMBL" id="WCE45207.1"/>
    </source>
</evidence>
<feature type="domain" description="Gram-positive pilin subunit D1 N-terminal" evidence="4">
    <location>
        <begin position="94"/>
        <end position="172"/>
    </location>
</feature>
<feature type="signal peptide" evidence="3">
    <location>
        <begin position="1"/>
        <end position="33"/>
    </location>
</feature>
<keyword evidence="2" id="KW-0812">Transmembrane</keyword>
<feature type="compositionally biased region" description="Polar residues" evidence="1">
    <location>
        <begin position="324"/>
        <end position="337"/>
    </location>
</feature>
<dbReference type="AlphaFoldDB" id="A0AB38XLU8"/>
<proteinExistence type="predicted"/>
<dbReference type="InterPro" id="IPR032364">
    <property type="entry name" value="GramPos_pilinD1_N"/>
</dbReference>
<dbReference type="NCBIfam" id="NF033902">
    <property type="entry name" value="iso_D2_wall_anc"/>
    <property type="match status" value="1"/>
</dbReference>
<dbReference type="Gene3D" id="2.60.40.740">
    <property type="match status" value="1"/>
</dbReference>
<feature type="compositionally biased region" description="Polar residues" evidence="1">
    <location>
        <begin position="306"/>
        <end position="315"/>
    </location>
</feature>
<reference evidence="5" key="1">
    <citation type="submission" date="2023-01" db="EMBL/GenBank/DDBJ databases">
        <title>Comparative Genomic Analysis of the Clinically-Derived Winkia Strain NY0527 Provides Evidence into the Taxonomic Reassignment of Winkia neuii and Characterizes Their Virulence Traits.</title>
        <authorList>
            <person name="Cai X."/>
            <person name="Peng Y."/>
            <person name="Li M."/>
            <person name="Qiu Y."/>
            <person name="Wang Y."/>
            <person name="Xu L."/>
            <person name="Hou Q."/>
        </authorList>
    </citation>
    <scope>NUCLEOTIDE SEQUENCE</scope>
    <source>
        <strain evidence="5">NY0527</strain>
    </source>
</reference>
<dbReference type="InterPro" id="IPR013783">
    <property type="entry name" value="Ig-like_fold"/>
</dbReference>
<dbReference type="KEGG" id="wne:PIG85_05920"/>
<evidence type="ECO:0000313" key="6">
    <source>
        <dbReference type="Proteomes" id="UP001211044"/>
    </source>
</evidence>
<gene>
    <name evidence="5" type="ORF">PIG85_05920</name>
</gene>
<sequence>MLSLRRIRRGVAAVASAGLLALGLGTVAPVSNAANVIDPNATYAITVHAQKGPAGNTAATGTAADNPSHEVVAEAKFKLEKSTLDVTTGEGYAQAKEGKFGTADTTFIGGAEKATGTDGTATFAGLKPGYYKLVQTKAPVGLSPAKDSYILVPLTDPNTGTYMDTIHVYPKSTDAGTVIKKDITPETSLVTKGSTMEFQIDASIRTLATGHKFDKFVVTDTPITGLEINGEKGKVTKVEIVDTADATVAAETLVDNDFQVTDGASENVQKKVVTLTDTGLEKVSAKQGKFLRVTIQATVAADVSEKVSNSASNTNKADDETSDTEVSTPGGDQTPTTPMGKLKILNFKTNTTEALTGAKFKVFLCEGTEGVTGNALSIEGKDEFAANEVVGPLRALSTKKLCVKQTVAPRGYELNPAATQVTFDEAAIKAAQKADADKAVIATVYNSATSEFTSKLPLTGGLGIVLFVLAGAGLLTTAYSRARKDA</sequence>
<feature type="transmembrane region" description="Helical" evidence="2">
    <location>
        <begin position="456"/>
        <end position="479"/>
    </location>
</feature>
<keyword evidence="2" id="KW-1133">Transmembrane helix</keyword>
<organism evidence="5 6">
    <name type="scientific">Winkia neuii subsp. anitrata</name>
    <dbReference type="NCBI Taxonomy" id="29318"/>
    <lineage>
        <taxon>Bacteria</taxon>
        <taxon>Bacillati</taxon>
        <taxon>Actinomycetota</taxon>
        <taxon>Actinomycetes</taxon>
        <taxon>Actinomycetales</taxon>
        <taxon>Actinomycetaceae</taxon>
        <taxon>Winkia</taxon>
    </lineage>
</organism>
<feature type="chain" id="PRO_5044251773" evidence="3">
    <location>
        <begin position="34"/>
        <end position="486"/>
    </location>
</feature>